<evidence type="ECO:0000256" key="1">
    <source>
        <dbReference type="ARBA" id="ARBA00004141"/>
    </source>
</evidence>
<evidence type="ECO:0000313" key="6">
    <source>
        <dbReference type="EMBL" id="PXW47874.1"/>
    </source>
</evidence>
<keyword evidence="4 5" id="KW-0472">Membrane</keyword>
<sequence>MNSEKVDCDKGKIVTLAIFGLTVFFWISSGPINDLLGGFKSFDTIVTLSTIILVNFARVVHWKDIEKTADWGVLLLFGGGICLSNVLKETGTSLFLANQISGMVAHMGIFIIVLVIATFVVFLTEFASNTASAALLIPVFASVAEAFGMSPVILSVFCRLQFALIVFNIIPKKQKWG</sequence>
<dbReference type="Pfam" id="PF00939">
    <property type="entry name" value="Na_sulph_symp"/>
    <property type="match status" value="1"/>
</dbReference>
<evidence type="ECO:0000313" key="7">
    <source>
        <dbReference type="Proteomes" id="UP000247485"/>
    </source>
</evidence>
<feature type="transmembrane region" description="Helical" evidence="5">
    <location>
        <begin position="130"/>
        <end position="147"/>
    </location>
</feature>
<keyword evidence="2 5" id="KW-0812">Transmembrane</keyword>
<dbReference type="PANTHER" id="PTHR10283">
    <property type="entry name" value="SOLUTE CARRIER FAMILY 13 MEMBER"/>
    <property type="match status" value="1"/>
</dbReference>
<feature type="transmembrane region" description="Helical" evidence="5">
    <location>
        <begin position="69"/>
        <end position="87"/>
    </location>
</feature>
<feature type="transmembrane region" description="Helical" evidence="5">
    <location>
        <begin position="99"/>
        <end position="123"/>
    </location>
</feature>
<dbReference type="GO" id="GO:0005886">
    <property type="term" value="C:plasma membrane"/>
    <property type="evidence" value="ECO:0007669"/>
    <property type="project" value="TreeGrafter"/>
</dbReference>
<gene>
    <name evidence="6" type="ORF">DET57_103309</name>
</gene>
<dbReference type="PANTHER" id="PTHR10283:SF82">
    <property type="entry name" value="SOLUTE CARRIER FAMILY 13 MEMBER 2"/>
    <property type="match status" value="1"/>
</dbReference>
<reference evidence="6 7" key="1">
    <citation type="submission" date="2018-05" db="EMBL/GenBank/DDBJ databases">
        <title>Freshwater and sediment microbial communities from various areas in North America, analyzing microbe dynamics in response to fracking.</title>
        <authorList>
            <person name="Lamendella R."/>
        </authorList>
    </citation>
    <scope>NUCLEOTIDE SEQUENCE [LARGE SCALE GENOMIC DNA]</scope>
    <source>
        <strain evidence="6 7">67</strain>
    </source>
</reference>
<evidence type="ECO:0000256" key="4">
    <source>
        <dbReference type="ARBA" id="ARBA00023136"/>
    </source>
</evidence>
<dbReference type="EMBL" id="QJJG01000003">
    <property type="protein sequence ID" value="PXW47874.1"/>
    <property type="molecule type" value="Genomic_DNA"/>
</dbReference>
<evidence type="ECO:0000256" key="2">
    <source>
        <dbReference type="ARBA" id="ARBA00022692"/>
    </source>
</evidence>
<evidence type="ECO:0000256" key="5">
    <source>
        <dbReference type="SAM" id="Phobius"/>
    </source>
</evidence>
<feature type="transmembrane region" description="Helical" evidence="5">
    <location>
        <begin position="12"/>
        <end position="29"/>
    </location>
</feature>
<evidence type="ECO:0000256" key="3">
    <source>
        <dbReference type="ARBA" id="ARBA00022989"/>
    </source>
</evidence>
<dbReference type="Proteomes" id="UP000247485">
    <property type="component" value="Unassembled WGS sequence"/>
</dbReference>
<dbReference type="GO" id="GO:1905039">
    <property type="term" value="P:carboxylic acid transmembrane transport"/>
    <property type="evidence" value="ECO:0007669"/>
    <property type="project" value="UniProtKB-ARBA"/>
</dbReference>
<feature type="transmembrane region" description="Helical" evidence="5">
    <location>
        <begin position="35"/>
        <end position="57"/>
    </location>
</feature>
<dbReference type="InterPro" id="IPR001898">
    <property type="entry name" value="SLC13A/DASS"/>
</dbReference>
<accession>A0A318FWL3</accession>
<organism evidence="6 7">
    <name type="scientific">Klebsiella oxytoca</name>
    <dbReference type="NCBI Taxonomy" id="571"/>
    <lineage>
        <taxon>Bacteria</taxon>
        <taxon>Pseudomonadati</taxon>
        <taxon>Pseudomonadota</taxon>
        <taxon>Gammaproteobacteria</taxon>
        <taxon>Enterobacterales</taxon>
        <taxon>Enterobacteriaceae</taxon>
        <taxon>Klebsiella/Raoultella group</taxon>
        <taxon>Klebsiella</taxon>
    </lineage>
</organism>
<comment type="subcellular location">
    <subcellularLocation>
        <location evidence="1">Membrane</location>
        <topology evidence="1">Multi-pass membrane protein</topology>
    </subcellularLocation>
</comment>
<dbReference type="GO" id="GO:0008514">
    <property type="term" value="F:organic anion transmembrane transporter activity"/>
    <property type="evidence" value="ECO:0007669"/>
    <property type="project" value="UniProtKB-ARBA"/>
</dbReference>
<dbReference type="RefSeq" id="WP_258364975.1">
    <property type="nucleotide sequence ID" value="NZ_QJJG01000003.1"/>
</dbReference>
<name>A0A318FWL3_KLEOX</name>
<keyword evidence="3 5" id="KW-1133">Transmembrane helix</keyword>
<proteinExistence type="predicted"/>
<dbReference type="AlphaFoldDB" id="A0A318FWL3"/>
<comment type="caution">
    <text evidence="6">The sequence shown here is derived from an EMBL/GenBank/DDBJ whole genome shotgun (WGS) entry which is preliminary data.</text>
</comment>
<protein>
    <submittedName>
        <fullName evidence="6">Sodium:sulfate symporter-like transmembrane protein</fullName>
    </submittedName>
</protein>